<dbReference type="Pfam" id="PF06854">
    <property type="entry name" value="Phage_Gp15"/>
    <property type="match status" value="1"/>
</dbReference>
<name>A0AAN5NBM7_CLOPF</name>
<protein>
    <recommendedName>
        <fullName evidence="3">Bacteriophage Gp15 protein</fullName>
    </recommendedName>
</protein>
<evidence type="ECO:0008006" key="3">
    <source>
        <dbReference type="Google" id="ProtNLM"/>
    </source>
</evidence>
<dbReference type="RefSeq" id="WP_078210038.1">
    <property type="nucleotide sequence ID" value="NZ_CP019579.1"/>
</dbReference>
<gene>
    <name evidence="1" type="ORF">I9063_002878</name>
</gene>
<dbReference type="Proteomes" id="UP000855421">
    <property type="component" value="Unassembled WGS sequence"/>
</dbReference>
<comment type="caution">
    <text evidence="1">The sequence shown here is derived from an EMBL/GenBank/DDBJ whole genome shotgun (WGS) entry which is preliminary data.</text>
</comment>
<sequence length="208" mass="25011">MYKNNILLDKLPTKVKIGGKFYNINSDFRISILFELLMQDEDIEDELKITQALKLYFSKIPPLKYIEETINAIMWFYGCGDEKEELNKRIKTTSNDLEQAYCFEHDNAYIFDAFISQYKIDLSTIEYLHWWKFRALFEGLTEENMIVKIMNYRTMDLNKIEDKNERAFYKEKKEFFKLPNKISKEDEEYKNNIEEMLMNGGVLNMENL</sequence>
<evidence type="ECO:0000313" key="1">
    <source>
        <dbReference type="EMBL" id="HAT4299474.1"/>
    </source>
</evidence>
<dbReference type="InterPro" id="IPR009660">
    <property type="entry name" value="Phage_A500_Gp15"/>
</dbReference>
<dbReference type="EMBL" id="DACTBT010000028">
    <property type="protein sequence ID" value="HAT4299474.1"/>
    <property type="molecule type" value="Genomic_DNA"/>
</dbReference>
<accession>A0AAN5NBM7</accession>
<organism evidence="1 2">
    <name type="scientific">Clostridium perfringens</name>
    <dbReference type="NCBI Taxonomy" id="1502"/>
    <lineage>
        <taxon>Bacteria</taxon>
        <taxon>Bacillati</taxon>
        <taxon>Bacillota</taxon>
        <taxon>Clostridia</taxon>
        <taxon>Eubacteriales</taxon>
        <taxon>Clostridiaceae</taxon>
        <taxon>Clostridium</taxon>
    </lineage>
</organism>
<dbReference type="AlphaFoldDB" id="A0AAN5NBM7"/>
<evidence type="ECO:0000313" key="2">
    <source>
        <dbReference type="Proteomes" id="UP000855421"/>
    </source>
</evidence>
<proteinExistence type="predicted"/>
<reference evidence="1" key="2">
    <citation type="submission" date="2020-07" db="EMBL/GenBank/DDBJ databases">
        <authorList>
            <consortium name="NCBI Pathogen Detection Project"/>
        </authorList>
    </citation>
    <scope>NUCLEOTIDE SEQUENCE</scope>
    <source>
        <strain evidence="1">C25</strain>
    </source>
</reference>
<reference evidence="1" key="1">
    <citation type="journal article" date="2018" name="Genome Biol.">
        <title>SKESA: strategic k-mer extension for scrupulous assemblies.</title>
        <authorList>
            <person name="Souvorov A."/>
            <person name="Agarwala R."/>
            <person name="Lipman D.J."/>
        </authorList>
    </citation>
    <scope>NUCLEOTIDE SEQUENCE</scope>
    <source>
        <strain evidence="1">C25</strain>
    </source>
</reference>